<reference evidence="1 2" key="1">
    <citation type="submission" date="2016-10" db="EMBL/GenBank/DDBJ databases">
        <authorList>
            <person name="de Groot N.N."/>
        </authorList>
    </citation>
    <scope>NUCLEOTIDE SEQUENCE [LARGE SCALE GENOMIC DNA]</scope>
    <source>
        <strain evidence="1 2">DSM 20475</strain>
    </source>
</reference>
<gene>
    <name evidence="1" type="ORF">SAMN04489866_101111</name>
</gene>
<keyword evidence="2" id="KW-1185">Reference proteome</keyword>
<dbReference type="GO" id="GO:0016301">
    <property type="term" value="F:kinase activity"/>
    <property type="evidence" value="ECO:0007669"/>
    <property type="project" value="UniProtKB-KW"/>
</dbReference>
<evidence type="ECO:0000313" key="1">
    <source>
        <dbReference type="EMBL" id="SDD07639.1"/>
    </source>
</evidence>
<dbReference type="EMBL" id="FNAF01000001">
    <property type="protein sequence ID" value="SDD07639.1"/>
    <property type="molecule type" value="Genomic_DNA"/>
</dbReference>
<protein>
    <submittedName>
        <fullName evidence="1">Predicted nucleotide-binding protein, sugar kinase/HSP70/actin superfamily</fullName>
    </submittedName>
</protein>
<organism evidence="1 2">
    <name type="scientific">Peptococcus niger</name>
    <dbReference type="NCBI Taxonomy" id="2741"/>
    <lineage>
        <taxon>Bacteria</taxon>
        <taxon>Bacillati</taxon>
        <taxon>Bacillota</taxon>
        <taxon>Clostridia</taxon>
        <taxon>Eubacteriales</taxon>
        <taxon>Peptococcaceae</taxon>
        <taxon>Peptococcus</taxon>
    </lineage>
</organism>
<sequence length="416" mass="47239">MSTNERVLFTEEMKKTHTILVPMMLPIHFKFLQRILQMEGYKIEVLTGQGQELVDTGLKYTHNDTCYPAQLTIGQLMQAALSGKYDTDRIALLLMQTGGGCRASNYVSLLRKALRRAHMEHIPVLSFNLLGMEKNPGFVLSKDLIHRLAVGVLYGDVIMDLYNQTLPYEVIEGDCDRLVEELVDNLCDKFKQHEAFRDKDIVRESRHILSRFSAIPTKKVNRVRVGIVGEIYVKFAPLGNNNLEAFLRSEGAEVVVPGLMDFILYTIDAGIEDHKLYGTGFIKRILSEYLYRRIIRLQNNIIKQYADFPTFKAPAHFETTKKQAAEVVHVGTKMGEGWLLTGEMVELINSGVDNIVCTQPFGCLPNHIVGRGMMRKIKELYPQANIVPIDYDASATRVNQENRLKLMLSSARKNNN</sequence>
<evidence type="ECO:0000313" key="2">
    <source>
        <dbReference type="Proteomes" id="UP000198995"/>
    </source>
</evidence>
<dbReference type="OrthoDB" id="9780120at2"/>
<keyword evidence="1" id="KW-0808">Transferase</keyword>
<dbReference type="AlphaFoldDB" id="A0A1G6RSR0"/>
<dbReference type="RefSeq" id="WP_091790808.1">
    <property type="nucleotide sequence ID" value="NZ_FNAF01000001.1"/>
</dbReference>
<proteinExistence type="predicted"/>
<dbReference type="InterPro" id="IPR051805">
    <property type="entry name" value="Dehydratase_Activator_Redct"/>
</dbReference>
<keyword evidence="1" id="KW-0418">Kinase</keyword>
<accession>A0A1G6RSR0</accession>
<dbReference type="PANTHER" id="PTHR32329">
    <property type="entry name" value="BIFUNCTIONAL PROTEIN [INCLUDES 2-HYDROXYACYL-COA DEHYDRATASE (N-TER) AND ITS ACTIVATOR DOMAIN (C_TERM)-RELATED"/>
    <property type="match status" value="1"/>
</dbReference>
<dbReference type="STRING" id="2741.SAMN04489866_101111"/>
<name>A0A1G6RSR0_PEPNI</name>
<dbReference type="PANTHER" id="PTHR32329:SF4">
    <property type="entry name" value="ACTIVATOR OF 2-HYDROXYACYL-COA DEHYDRATASE"/>
    <property type="match status" value="1"/>
</dbReference>
<dbReference type="Proteomes" id="UP000198995">
    <property type="component" value="Unassembled WGS sequence"/>
</dbReference>